<reference evidence="4 5" key="1">
    <citation type="submission" date="2016-01" db="EMBL/GenBank/DDBJ databases">
        <title>High potential of lignocellulose degradation of a new Verrucomicrobia species.</title>
        <authorList>
            <person name="Wang Y."/>
            <person name="Shi Y."/>
            <person name="Qiu Z."/>
            <person name="Liu S."/>
            <person name="Yang H."/>
        </authorList>
    </citation>
    <scope>NUCLEOTIDE SEQUENCE [LARGE SCALE GENOMIC DNA]</scope>
    <source>
        <strain evidence="4 5">TSB47</strain>
    </source>
</reference>
<gene>
    <name evidence="4" type="ORF">AW736_17685</name>
</gene>
<evidence type="ECO:0000313" key="4">
    <source>
        <dbReference type="EMBL" id="OAM88847.1"/>
    </source>
</evidence>
<feature type="binding site" evidence="2">
    <location>
        <position position="99"/>
    </location>
    <ligand>
        <name>substrate</name>
    </ligand>
</feature>
<dbReference type="InterPro" id="IPR029058">
    <property type="entry name" value="AB_hydrolase_fold"/>
</dbReference>
<evidence type="ECO:0000256" key="2">
    <source>
        <dbReference type="PIRSR" id="PIRSR639069-2"/>
    </source>
</evidence>
<protein>
    <submittedName>
        <fullName evidence="4">Acetylesterase</fullName>
    </submittedName>
</protein>
<dbReference type="Gene3D" id="3.40.50.1820">
    <property type="entry name" value="alpha/beta hydrolase"/>
    <property type="match status" value="1"/>
</dbReference>
<dbReference type="GO" id="GO:0052689">
    <property type="term" value="F:carboxylic ester hydrolase activity"/>
    <property type="evidence" value="ECO:0007669"/>
    <property type="project" value="TreeGrafter"/>
</dbReference>
<accession>A0A178IHZ9</accession>
<dbReference type="PANTHER" id="PTHR40111">
    <property type="entry name" value="CEPHALOSPORIN-C DEACETYLASE"/>
    <property type="match status" value="1"/>
</dbReference>
<dbReference type="GO" id="GO:0005976">
    <property type="term" value="P:polysaccharide metabolic process"/>
    <property type="evidence" value="ECO:0007669"/>
    <property type="project" value="TreeGrafter"/>
</dbReference>
<dbReference type="Pfam" id="PF05448">
    <property type="entry name" value="AXE1"/>
    <property type="match status" value="1"/>
</dbReference>
<dbReference type="Proteomes" id="UP000078486">
    <property type="component" value="Unassembled WGS sequence"/>
</dbReference>
<feature type="domain" description="Acetyl xylan esterase" evidence="3">
    <location>
        <begin position="1"/>
        <end position="325"/>
    </location>
</feature>
<dbReference type="SUPFAM" id="SSF53474">
    <property type="entry name" value="alpha/beta-Hydrolases"/>
    <property type="match status" value="1"/>
</dbReference>
<dbReference type="EMBL" id="LRRQ01000119">
    <property type="protein sequence ID" value="OAM88847.1"/>
    <property type="molecule type" value="Genomic_DNA"/>
</dbReference>
<dbReference type="PANTHER" id="PTHR40111:SF1">
    <property type="entry name" value="CEPHALOSPORIN-C DEACETYLASE"/>
    <property type="match status" value="1"/>
</dbReference>
<feature type="active site" description="Nucleophile" evidence="1">
    <location>
        <position position="191"/>
    </location>
</feature>
<dbReference type="STRING" id="1184151.AW736_17685"/>
<proteinExistence type="predicted"/>
<dbReference type="OrthoDB" id="9770528at2"/>
<organism evidence="4 5">
    <name type="scientific">Termitidicoccus mucosus</name>
    <dbReference type="NCBI Taxonomy" id="1184151"/>
    <lineage>
        <taxon>Bacteria</taxon>
        <taxon>Pseudomonadati</taxon>
        <taxon>Verrucomicrobiota</taxon>
        <taxon>Opitutia</taxon>
        <taxon>Opitutales</taxon>
        <taxon>Opitutaceae</taxon>
        <taxon>Termitidicoccus</taxon>
    </lineage>
</organism>
<feature type="active site" description="Charge relay system" evidence="1">
    <location>
        <position position="310"/>
    </location>
</feature>
<dbReference type="InterPro" id="IPR039069">
    <property type="entry name" value="CE7"/>
</dbReference>
<keyword evidence="5" id="KW-1185">Reference proteome</keyword>
<feature type="active site" description="Charge relay system" evidence="1">
    <location>
        <position position="281"/>
    </location>
</feature>
<evidence type="ECO:0000313" key="5">
    <source>
        <dbReference type="Proteomes" id="UP000078486"/>
    </source>
</evidence>
<name>A0A178IHZ9_9BACT</name>
<sequence length="327" mass="36294">MPIFDKPLSELKKYRGVNPRPADFDAYWRAALAELDATPPQAELVPSTAINPHGAECFDLWFNGTAGARVYAKYLRPKTAAARKAAAPRHPALLIFHGYSGHSGDWTDKLAYVSQGFCVAALDCRGQGGRSEDTGGVKGNTHRGQIIRGLGDPDPQKLLFRNIFLDTAQLARVVMAMPGVDPARVGATGGSQGGGLTLACAALEPRIKRAAPVFPFLCDYRRVWDMDLAKDAYEELRAYFRLFDPTHAREKEIFTKLGYIDCQYLAPRIKAEVLMATGLMDTICPPSTQFAAYNKIKSRKRMEIYPDFAHEHLPSHNDKIFEFMRGL</sequence>
<dbReference type="RefSeq" id="WP_068771595.1">
    <property type="nucleotide sequence ID" value="NZ_CP109796.1"/>
</dbReference>
<evidence type="ECO:0000256" key="1">
    <source>
        <dbReference type="PIRSR" id="PIRSR639069-1"/>
    </source>
</evidence>
<dbReference type="AlphaFoldDB" id="A0A178IHZ9"/>
<dbReference type="InterPro" id="IPR008391">
    <property type="entry name" value="AXE1_dom"/>
</dbReference>
<comment type="caution">
    <text evidence="4">The sequence shown here is derived from an EMBL/GenBank/DDBJ whole genome shotgun (WGS) entry which is preliminary data.</text>
</comment>
<evidence type="ECO:0000259" key="3">
    <source>
        <dbReference type="Pfam" id="PF05448"/>
    </source>
</evidence>